<evidence type="ECO:0000256" key="10">
    <source>
        <dbReference type="ARBA" id="ARBA00023239"/>
    </source>
</evidence>
<evidence type="ECO:0000256" key="8">
    <source>
        <dbReference type="ARBA" id="ARBA00023014"/>
    </source>
</evidence>
<dbReference type="Pfam" id="PF04459">
    <property type="entry name" value="DUF512"/>
    <property type="match status" value="1"/>
</dbReference>
<dbReference type="InterPro" id="IPR058240">
    <property type="entry name" value="rSAM_sf"/>
</dbReference>
<dbReference type="RefSeq" id="WP_012446887.1">
    <property type="nucleotide sequence ID" value="NC_010718.1"/>
</dbReference>
<dbReference type="SFLD" id="SFLDS00029">
    <property type="entry name" value="Radical_SAM"/>
    <property type="match status" value="1"/>
</dbReference>
<dbReference type="CDD" id="cd01335">
    <property type="entry name" value="Radical_SAM"/>
    <property type="match status" value="1"/>
</dbReference>
<dbReference type="SFLD" id="SFLDG01067">
    <property type="entry name" value="SPASM/twitch_domain_containing"/>
    <property type="match status" value="1"/>
</dbReference>
<dbReference type="SUPFAM" id="SSF102114">
    <property type="entry name" value="Radical SAM enzymes"/>
    <property type="match status" value="1"/>
</dbReference>
<gene>
    <name evidence="12" type="ordered locus">Nther_0404</name>
</gene>
<comment type="cofactor">
    <cofactor evidence="1">
        <name>[4Fe-4S] cluster</name>
        <dbReference type="ChEBI" id="CHEBI:49883"/>
    </cofactor>
</comment>
<evidence type="ECO:0000256" key="3">
    <source>
        <dbReference type="ARBA" id="ARBA00006804"/>
    </source>
</evidence>
<evidence type="ECO:0000313" key="12">
    <source>
        <dbReference type="EMBL" id="ACB84000.1"/>
    </source>
</evidence>
<reference evidence="12 13" key="2">
    <citation type="journal article" date="2011" name="J. Bacteriol.">
        <title>Complete genome sequence of the anaerobic, halophilic alkalithermophile Natranaerobius thermophilus JW/NM-WN-LF.</title>
        <authorList>
            <person name="Zhao B."/>
            <person name="Mesbah N.M."/>
            <person name="Dalin E."/>
            <person name="Goodwin L."/>
            <person name="Nolan M."/>
            <person name="Pitluck S."/>
            <person name="Chertkov O."/>
            <person name="Brettin T.S."/>
            <person name="Han J."/>
            <person name="Larimer F.W."/>
            <person name="Land M.L."/>
            <person name="Hauser L."/>
            <person name="Kyrpides N."/>
            <person name="Wiegel J."/>
        </authorList>
    </citation>
    <scope>NUCLEOTIDE SEQUENCE [LARGE SCALE GENOMIC DNA]</scope>
    <source>
        <strain evidence="13">ATCC BAA-1301 / DSM 18059 / JW/NM-WN-LF</strain>
    </source>
</reference>
<keyword evidence="9" id="KW-0535">Nitrogen fixation</keyword>
<evidence type="ECO:0000256" key="9">
    <source>
        <dbReference type="ARBA" id="ARBA00023231"/>
    </source>
</evidence>
<keyword evidence="5" id="KW-0949">S-adenosyl-L-methionine</keyword>
<dbReference type="PROSITE" id="PS51918">
    <property type="entry name" value="RADICAL_SAM"/>
    <property type="match status" value="1"/>
</dbReference>
<dbReference type="Proteomes" id="UP000001683">
    <property type="component" value="Chromosome"/>
</dbReference>
<dbReference type="PANTHER" id="PTHR43787:SF13">
    <property type="entry name" value="FEMO COFACTOR BIOSYNTHESIS PROTEIN NIFB"/>
    <property type="match status" value="1"/>
</dbReference>
<dbReference type="STRING" id="457570.Nther_0404"/>
<dbReference type="AlphaFoldDB" id="B2A5Q2"/>
<dbReference type="InterPro" id="IPR036034">
    <property type="entry name" value="PDZ_sf"/>
</dbReference>
<protein>
    <submittedName>
        <fullName evidence="12">Radical SAM domain protein</fullName>
    </submittedName>
</protein>
<evidence type="ECO:0000256" key="6">
    <source>
        <dbReference type="ARBA" id="ARBA00022723"/>
    </source>
</evidence>
<dbReference type="InterPro" id="IPR007197">
    <property type="entry name" value="rSAM"/>
</dbReference>
<dbReference type="InterPro" id="IPR013785">
    <property type="entry name" value="Aldolase_TIM"/>
</dbReference>
<dbReference type="GO" id="GO:0046872">
    <property type="term" value="F:metal ion binding"/>
    <property type="evidence" value="ECO:0007669"/>
    <property type="project" value="UniProtKB-KW"/>
</dbReference>
<dbReference type="InterPro" id="IPR007549">
    <property type="entry name" value="DUF512"/>
</dbReference>
<dbReference type="HOGENOM" id="CLU_610803_0_0_9"/>
<dbReference type="Pfam" id="PF04055">
    <property type="entry name" value="Radical_SAM"/>
    <property type="match status" value="1"/>
</dbReference>
<keyword evidence="7" id="KW-0408">Iron</keyword>
<evidence type="ECO:0000256" key="7">
    <source>
        <dbReference type="ARBA" id="ARBA00023004"/>
    </source>
</evidence>
<dbReference type="eggNOG" id="COG0535">
    <property type="taxonomic scope" value="Bacteria"/>
</dbReference>
<proteinExistence type="inferred from homology"/>
<accession>B2A5Q2</accession>
<organism evidence="12 13">
    <name type="scientific">Natranaerobius thermophilus (strain ATCC BAA-1301 / DSM 18059 / JW/NM-WN-LF)</name>
    <dbReference type="NCBI Taxonomy" id="457570"/>
    <lineage>
        <taxon>Bacteria</taxon>
        <taxon>Bacillati</taxon>
        <taxon>Bacillota</taxon>
        <taxon>Clostridia</taxon>
        <taxon>Natranaerobiales</taxon>
        <taxon>Natranaerobiaceae</taxon>
        <taxon>Natranaerobius</taxon>
    </lineage>
</organism>
<evidence type="ECO:0000313" key="13">
    <source>
        <dbReference type="Proteomes" id="UP000001683"/>
    </source>
</evidence>
<dbReference type="Gene3D" id="3.20.20.70">
    <property type="entry name" value="Aldolase class I"/>
    <property type="match status" value="1"/>
</dbReference>
<dbReference type="Gene3D" id="2.30.42.10">
    <property type="match status" value="1"/>
</dbReference>
<keyword evidence="13" id="KW-1185">Reference proteome</keyword>
<evidence type="ECO:0000256" key="5">
    <source>
        <dbReference type="ARBA" id="ARBA00022691"/>
    </source>
</evidence>
<dbReference type="SUPFAM" id="SSF50156">
    <property type="entry name" value="PDZ domain-like"/>
    <property type="match status" value="1"/>
</dbReference>
<keyword evidence="6" id="KW-0479">Metal-binding</keyword>
<sequence length="458" mass="51688">MCYQSPMDQFYNEIITTISQNNILPLGSGCNLNCVFCSNKQNPDQLQTFSLPYLSVKKIKELLDFLDPTKKIIIGESATRITEGEPFVNPDILEILTLIRKKFKDTTIQITTNGSFLDRDKIEFLKSLEPLELNISVNGLKAEDRYYLMGDTGQEDFKFILEQLAVNNIDYHGSTVWIPQILDENQLEDLITHLEFYGAKSCRVFIPGYTRFSTKNYQITSNMEQTMKKALSKINQKVNYPVLIEPPDITDLNCIVEGIIPDSAATHSGLMTGDQILAVDSDPVASRVDGFNKLKERANPQVTVLRDGVKFDCEIPKVAKEPSGIAVNFDISWEVIDKINKVAQKYPRNSVTKILVSELGYNPIKLALNQLNEDLAKEVQIVKNSSFGGNIRCAGLLTVADFRKKLNNLLTKGYSKHKDIDIKQLILPAKPFENGLDLFGMHYKDLEKEFNVTVDLLT</sequence>
<name>B2A5Q2_NATTJ</name>
<keyword evidence="8" id="KW-0411">Iron-sulfur</keyword>
<evidence type="ECO:0000259" key="11">
    <source>
        <dbReference type="PROSITE" id="PS51918"/>
    </source>
</evidence>
<evidence type="ECO:0000256" key="1">
    <source>
        <dbReference type="ARBA" id="ARBA00001966"/>
    </source>
</evidence>
<dbReference type="KEGG" id="nth:Nther_0404"/>
<comment type="similarity">
    <text evidence="3">Belongs to the radical SAM superfamily. NifB family.</text>
</comment>
<keyword evidence="4" id="KW-0004">4Fe-4S</keyword>
<dbReference type="InParanoid" id="B2A5Q2"/>
<reference evidence="12 13" key="1">
    <citation type="submission" date="2008-04" db="EMBL/GenBank/DDBJ databases">
        <title>Complete sequence of chromosome of Natranaerobius thermophilus JW/NM-WN-LF.</title>
        <authorList>
            <consortium name="US DOE Joint Genome Institute"/>
            <person name="Copeland A."/>
            <person name="Lucas S."/>
            <person name="Lapidus A."/>
            <person name="Glavina del Rio T."/>
            <person name="Dalin E."/>
            <person name="Tice H."/>
            <person name="Bruce D."/>
            <person name="Goodwin L."/>
            <person name="Pitluck S."/>
            <person name="Chertkov O."/>
            <person name="Brettin T."/>
            <person name="Detter J.C."/>
            <person name="Han C."/>
            <person name="Kuske C.R."/>
            <person name="Schmutz J."/>
            <person name="Larimer F."/>
            <person name="Land M."/>
            <person name="Hauser L."/>
            <person name="Kyrpides N."/>
            <person name="Lykidis A."/>
            <person name="Mesbah N.M."/>
            <person name="Wiegel J."/>
        </authorList>
    </citation>
    <scope>NUCLEOTIDE SEQUENCE [LARGE SCALE GENOMIC DNA]</scope>
    <source>
        <strain evidence="13">ATCC BAA-1301 / DSM 18059 / JW/NM-WN-LF</strain>
    </source>
</reference>
<comment type="pathway">
    <text evidence="2">Cofactor biosynthesis; Fe-Mo cofactor biosynthesis.</text>
</comment>
<feature type="domain" description="Radical SAM core" evidence="11">
    <location>
        <begin position="16"/>
        <end position="241"/>
    </location>
</feature>
<evidence type="ECO:0000256" key="4">
    <source>
        <dbReference type="ARBA" id="ARBA00022485"/>
    </source>
</evidence>
<dbReference type="OrthoDB" id="2110487at2"/>
<evidence type="ECO:0000256" key="2">
    <source>
        <dbReference type="ARBA" id="ARBA00005155"/>
    </source>
</evidence>
<keyword evidence="10" id="KW-0456">Lyase</keyword>
<dbReference type="GO" id="GO:0051539">
    <property type="term" value="F:4 iron, 4 sulfur cluster binding"/>
    <property type="evidence" value="ECO:0007669"/>
    <property type="project" value="UniProtKB-KW"/>
</dbReference>
<dbReference type="PANTHER" id="PTHR43787">
    <property type="entry name" value="FEMO COFACTOR BIOSYNTHESIS PROTEIN NIFB-RELATED"/>
    <property type="match status" value="1"/>
</dbReference>
<dbReference type="GO" id="GO:0016829">
    <property type="term" value="F:lyase activity"/>
    <property type="evidence" value="ECO:0007669"/>
    <property type="project" value="UniProtKB-KW"/>
</dbReference>
<dbReference type="EMBL" id="CP001034">
    <property type="protein sequence ID" value="ACB84000.1"/>
    <property type="molecule type" value="Genomic_DNA"/>
</dbReference>
<dbReference type="eggNOG" id="COG0265">
    <property type="taxonomic scope" value="Bacteria"/>
</dbReference>